<dbReference type="Pfam" id="PF12728">
    <property type="entry name" value="HTH_17"/>
    <property type="match status" value="1"/>
</dbReference>
<evidence type="ECO:0000313" key="2">
    <source>
        <dbReference type="EMBL" id="RNL89464.1"/>
    </source>
</evidence>
<gene>
    <name evidence="2" type="ORF">ED312_07380</name>
</gene>
<evidence type="ECO:0000313" key="3">
    <source>
        <dbReference type="Proteomes" id="UP000267469"/>
    </source>
</evidence>
<dbReference type="RefSeq" id="WP_123215370.1">
    <property type="nucleotide sequence ID" value="NZ_RJTM01000042.1"/>
</dbReference>
<dbReference type="PANTHER" id="PTHR34585:SF22">
    <property type="entry name" value="HELIX-TURN-HELIX DOMAIN-CONTAINING PROTEIN"/>
    <property type="match status" value="1"/>
</dbReference>
<reference evidence="2 3" key="1">
    <citation type="submission" date="2018-10" db="EMBL/GenBank/DDBJ databases">
        <title>Sinomicrobium pectinilyticum sp. nov., a pectinase-producing bacterium isolated from alkaline and saline soil, and emended description of the genus Sinomicrobium.</title>
        <authorList>
            <person name="Cheng B."/>
            <person name="Li C."/>
            <person name="Lai Q."/>
            <person name="Du M."/>
            <person name="Shao Z."/>
            <person name="Xu P."/>
            <person name="Yang C."/>
        </authorList>
    </citation>
    <scope>NUCLEOTIDE SEQUENCE [LARGE SCALE GENOMIC DNA]</scope>
    <source>
        <strain evidence="2 3">5DNS001</strain>
    </source>
</reference>
<sequence length="84" mass="10250">MDSENMNLRRLVSLMEKIHTEIRNLRRHPTLEKKYLDNADIIQTFNISARTLRRMRKNKEIPYGKLGKKYLYSREMIEKKLNKK</sequence>
<name>A0A3N0ENQ7_SINP1</name>
<dbReference type="SUPFAM" id="SSF46955">
    <property type="entry name" value="Putative DNA-binding domain"/>
    <property type="match status" value="1"/>
</dbReference>
<dbReference type="OrthoDB" id="1028470at2"/>
<dbReference type="EMBL" id="RJTM01000042">
    <property type="protein sequence ID" value="RNL89464.1"/>
    <property type="molecule type" value="Genomic_DNA"/>
</dbReference>
<comment type="caution">
    <text evidence="2">The sequence shown here is derived from an EMBL/GenBank/DDBJ whole genome shotgun (WGS) entry which is preliminary data.</text>
</comment>
<dbReference type="GO" id="GO:0003677">
    <property type="term" value="F:DNA binding"/>
    <property type="evidence" value="ECO:0007669"/>
    <property type="project" value="UniProtKB-KW"/>
</dbReference>
<feature type="domain" description="Helix-turn-helix" evidence="1">
    <location>
        <begin position="35"/>
        <end position="79"/>
    </location>
</feature>
<dbReference type="Proteomes" id="UP000267469">
    <property type="component" value="Unassembled WGS sequence"/>
</dbReference>
<dbReference type="InterPro" id="IPR041657">
    <property type="entry name" value="HTH_17"/>
</dbReference>
<dbReference type="AlphaFoldDB" id="A0A3N0ENQ7"/>
<dbReference type="InterPro" id="IPR009061">
    <property type="entry name" value="DNA-bd_dom_put_sf"/>
</dbReference>
<proteinExistence type="predicted"/>
<protein>
    <submittedName>
        <fullName evidence="2">DNA-binding protein</fullName>
    </submittedName>
</protein>
<keyword evidence="2" id="KW-0238">DNA-binding</keyword>
<accession>A0A3N0ENQ7</accession>
<evidence type="ECO:0000259" key="1">
    <source>
        <dbReference type="Pfam" id="PF12728"/>
    </source>
</evidence>
<keyword evidence="3" id="KW-1185">Reference proteome</keyword>
<organism evidence="2 3">
    <name type="scientific">Sinomicrobium pectinilyticum</name>
    <dbReference type="NCBI Taxonomy" id="1084421"/>
    <lineage>
        <taxon>Bacteria</taxon>
        <taxon>Pseudomonadati</taxon>
        <taxon>Bacteroidota</taxon>
        <taxon>Flavobacteriia</taxon>
        <taxon>Flavobacteriales</taxon>
        <taxon>Flavobacteriaceae</taxon>
        <taxon>Sinomicrobium</taxon>
    </lineage>
</organism>
<dbReference type="PANTHER" id="PTHR34585">
    <property type="match status" value="1"/>
</dbReference>